<evidence type="ECO:0000313" key="2">
    <source>
        <dbReference type="Proteomes" id="UP001589585"/>
    </source>
</evidence>
<dbReference type="RefSeq" id="WP_379862508.1">
    <property type="nucleotide sequence ID" value="NZ_JBHMFC010000105.1"/>
</dbReference>
<accession>A0ABV5FFM3</accession>
<dbReference type="EMBL" id="JBHMFC010000105">
    <property type="protein sequence ID" value="MFB9058263.1"/>
    <property type="molecule type" value="Genomic_DNA"/>
</dbReference>
<sequence>MSRGFVKEEDQEEMPIVPPRADLPVGITNYVTQAGMHELISEKQSLLKALDAVAYTDEKEKRIASNYTAAKLQLLQNRIATAKIIDLATQPKDEIRFGATITLKIR</sequence>
<comment type="caution">
    <text evidence="1">The sequence shown here is derived from an EMBL/GenBank/DDBJ whole genome shotgun (WGS) entry which is preliminary data.</text>
</comment>
<gene>
    <name evidence="1" type="ORF">ACFFU9_16075</name>
</gene>
<organism evidence="1 2">
    <name type="scientific">Mariniflexile ostreae</name>
    <dbReference type="NCBI Taxonomy" id="1520892"/>
    <lineage>
        <taxon>Bacteria</taxon>
        <taxon>Pseudomonadati</taxon>
        <taxon>Bacteroidota</taxon>
        <taxon>Flavobacteriia</taxon>
        <taxon>Flavobacteriales</taxon>
        <taxon>Flavobacteriaceae</taxon>
        <taxon>Mariniflexile</taxon>
    </lineage>
</organism>
<evidence type="ECO:0000313" key="1">
    <source>
        <dbReference type="EMBL" id="MFB9058263.1"/>
    </source>
</evidence>
<keyword evidence="2" id="KW-1185">Reference proteome</keyword>
<protein>
    <submittedName>
        <fullName evidence="1">Uncharacterized protein</fullName>
    </submittedName>
</protein>
<name>A0ABV5FFM3_9FLAO</name>
<proteinExistence type="predicted"/>
<reference evidence="1 2" key="1">
    <citation type="submission" date="2024-09" db="EMBL/GenBank/DDBJ databases">
        <authorList>
            <person name="Sun Q."/>
            <person name="Mori K."/>
        </authorList>
    </citation>
    <scope>NUCLEOTIDE SEQUENCE [LARGE SCALE GENOMIC DNA]</scope>
    <source>
        <strain evidence="1 2">CECT 8622</strain>
    </source>
</reference>
<dbReference type="Proteomes" id="UP001589585">
    <property type="component" value="Unassembled WGS sequence"/>
</dbReference>